<dbReference type="KEGG" id="acab:QRX50_23435"/>
<keyword evidence="2" id="KW-1185">Reference proteome</keyword>
<dbReference type="EMBL" id="CP127294">
    <property type="protein sequence ID" value="WIX83499.1"/>
    <property type="molecule type" value="Genomic_DNA"/>
</dbReference>
<dbReference type="SUPFAM" id="SSF55961">
    <property type="entry name" value="Bet v1-like"/>
    <property type="match status" value="1"/>
</dbReference>
<dbReference type="Gene3D" id="3.30.530.20">
    <property type="match status" value="1"/>
</dbReference>
<gene>
    <name evidence="1" type="ORF">QRX50_23435</name>
</gene>
<dbReference type="Proteomes" id="UP001236014">
    <property type="component" value="Chromosome"/>
</dbReference>
<proteinExistence type="predicted"/>
<dbReference type="AlphaFoldDB" id="A0A9Y2N1Y8"/>
<organism evidence="1 2">
    <name type="scientific">Amycolatopsis carbonis</name>
    <dbReference type="NCBI Taxonomy" id="715471"/>
    <lineage>
        <taxon>Bacteria</taxon>
        <taxon>Bacillati</taxon>
        <taxon>Actinomycetota</taxon>
        <taxon>Actinomycetes</taxon>
        <taxon>Pseudonocardiales</taxon>
        <taxon>Pseudonocardiaceae</taxon>
        <taxon>Amycolatopsis</taxon>
    </lineage>
</organism>
<accession>A0A9Y2N1Y8</accession>
<dbReference type="RefSeq" id="WP_285974048.1">
    <property type="nucleotide sequence ID" value="NZ_CP127294.1"/>
</dbReference>
<dbReference type="InterPro" id="IPR023393">
    <property type="entry name" value="START-like_dom_sf"/>
</dbReference>
<name>A0A9Y2N1Y8_9PSEU</name>
<evidence type="ECO:0000313" key="2">
    <source>
        <dbReference type="Proteomes" id="UP001236014"/>
    </source>
</evidence>
<protein>
    <submittedName>
        <fullName evidence="1">Uncharacterized protein</fullName>
    </submittedName>
</protein>
<evidence type="ECO:0000313" key="1">
    <source>
        <dbReference type="EMBL" id="WIX83499.1"/>
    </source>
</evidence>
<reference evidence="1 2" key="1">
    <citation type="submission" date="2023-06" db="EMBL/GenBank/DDBJ databases">
        <authorList>
            <person name="Oyuntsetseg B."/>
            <person name="Kim S.B."/>
        </authorList>
    </citation>
    <scope>NUCLEOTIDE SEQUENCE [LARGE SCALE GENOMIC DNA]</scope>
    <source>
        <strain evidence="1 2">2-15</strain>
    </source>
</reference>
<sequence length="147" mass="16173">MSARRLPDAHWPPGWGPEWCDSFVSHERYVSARIVDAFVRLAAVGDWPSWQQGVDRVEAAGVPAVGRPFVVVAAARTFDAFVGEFASPNRFGWAGVSEGLSFYQAWVLQAEPRGGTWIGFQEAARGPLALLQAASRAELTRRWCEAL</sequence>